<evidence type="ECO:0000256" key="2">
    <source>
        <dbReference type="ARBA" id="ARBA00022679"/>
    </source>
</evidence>
<evidence type="ECO:0000256" key="3">
    <source>
        <dbReference type="SAM" id="MobiDB-lite"/>
    </source>
</evidence>
<evidence type="ECO:0000259" key="4">
    <source>
        <dbReference type="Pfam" id="PF00534"/>
    </source>
</evidence>
<feature type="compositionally biased region" description="Basic and acidic residues" evidence="3">
    <location>
        <begin position="410"/>
        <end position="420"/>
    </location>
</feature>
<reference evidence="6 7" key="1">
    <citation type="submission" date="2013-10" db="EMBL/GenBank/DDBJ databases">
        <title>Complete genome sequence of Corynebacterium lactis DSM 45799(T), isolated from raw cow milk.</title>
        <authorList>
            <person name="Ruckert C."/>
            <person name="Albersmeier A."/>
            <person name="Lipski A."/>
            <person name="Kalinowski J."/>
        </authorList>
    </citation>
    <scope>NUCLEOTIDE SEQUENCE [LARGE SCALE GENOMIC DNA]</scope>
    <source>
        <strain evidence="6 7">RW2-5</strain>
    </source>
</reference>
<dbReference type="KEGG" id="clw:CLAC_01685"/>
<dbReference type="RefSeq" id="WP_053411425.1">
    <property type="nucleotide sequence ID" value="NZ_CP006841.1"/>
</dbReference>
<dbReference type="AlphaFoldDB" id="A0A0K2GY82"/>
<dbReference type="Pfam" id="PF13439">
    <property type="entry name" value="Glyco_transf_4"/>
    <property type="match status" value="1"/>
</dbReference>
<dbReference type="PATRIC" id="fig|1408189.4.peg.336"/>
<dbReference type="InterPro" id="IPR050194">
    <property type="entry name" value="Glycosyltransferase_grp1"/>
</dbReference>
<keyword evidence="2 6" id="KW-0808">Transferase</keyword>
<dbReference type="PANTHER" id="PTHR45947">
    <property type="entry name" value="SULFOQUINOVOSYL TRANSFERASE SQD2"/>
    <property type="match status" value="1"/>
</dbReference>
<dbReference type="STRING" id="1408189.CLAC_01685"/>
<dbReference type="CDD" id="cd03814">
    <property type="entry name" value="GT4-like"/>
    <property type="match status" value="1"/>
</dbReference>
<accession>A0A0K2GY82</accession>
<dbReference type="InterPro" id="IPR001296">
    <property type="entry name" value="Glyco_trans_1"/>
</dbReference>
<keyword evidence="7" id="KW-1185">Reference proteome</keyword>
<organism evidence="6 7">
    <name type="scientific">Corynebacterium lactis RW2-5</name>
    <dbReference type="NCBI Taxonomy" id="1408189"/>
    <lineage>
        <taxon>Bacteria</taxon>
        <taxon>Bacillati</taxon>
        <taxon>Actinomycetota</taxon>
        <taxon>Actinomycetes</taxon>
        <taxon>Mycobacteriales</taxon>
        <taxon>Corynebacteriaceae</taxon>
        <taxon>Corynebacterium</taxon>
    </lineage>
</organism>
<sequence length="420" mass="45338">MRVAIIAESFLPNINGVTNSVLRVLEHLRENGHEALVIAPGARDWQEEAEFYCGYRIERVPTVMVPLIDSLPIGVPHGKVAVALAKFKPDVVHLASPFVLGGAGALTAKAMGIPVVAVYQTDVAGFAKNYKLAGLSTAAWSWTRVIHNACARTLAPSSPTIEDLRSHRIRHVHRWGRGVDAVRFTPTKRNGNLRRKWSPQGKFIVGYVGRLAAEKSVERLAVLRHREDIQLVIVGDGPERPHLEKLMPEAVFTGQLTGDDLAEAFASLDVFVHTGDFETFCQAVQEAHASGVPAIAPNAGGPRDLITNGVNGRLLEPSSFARDLPAAVDSLLLADDVLARKQLRTRCRETVAERTWTALCEELLRHYEAVSGVSAAPVVTAAPAQRHPASAMSSAASMQSSKSPAVSHGKVTDAQRKTVA</sequence>
<feature type="domain" description="Glycosyl transferase family 1" evidence="4">
    <location>
        <begin position="197"/>
        <end position="347"/>
    </location>
</feature>
<dbReference type="PANTHER" id="PTHR45947:SF3">
    <property type="entry name" value="SULFOQUINOVOSYL TRANSFERASE SQD2"/>
    <property type="match status" value="1"/>
</dbReference>
<protein>
    <submittedName>
        <fullName evidence="6">GDP-mannose-dependent alpha-mannosyltransferase</fullName>
    </submittedName>
</protein>
<gene>
    <name evidence="6" type="ORF">CLAC_01685</name>
</gene>
<evidence type="ECO:0000259" key="5">
    <source>
        <dbReference type="Pfam" id="PF13439"/>
    </source>
</evidence>
<feature type="region of interest" description="Disordered" evidence="3">
    <location>
        <begin position="390"/>
        <end position="420"/>
    </location>
</feature>
<dbReference type="GO" id="GO:1901137">
    <property type="term" value="P:carbohydrate derivative biosynthetic process"/>
    <property type="evidence" value="ECO:0007669"/>
    <property type="project" value="UniProtKB-ARBA"/>
</dbReference>
<dbReference type="Proteomes" id="UP000058446">
    <property type="component" value="Chromosome"/>
</dbReference>
<evidence type="ECO:0000313" key="6">
    <source>
        <dbReference type="EMBL" id="ALA66658.1"/>
    </source>
</evidence>
<dbReference type="SUPFAM" id="SSF53756">
    <property type="entry name" value="UDP-Glycosyltransferase/glycogen phosphorylase"/>
    <property type="match status" value="1"/>
</dbReference>
<dbReference type="InterPro" id="IPR028098">
    <property type="entry name" value="Glyco_trans_4-like_N"/>
</dbReference>
<keyword evidence="1 6" id="KW-0328">Glycosyltransferase</keyword>
<feature type="compositionally biased region" description="Low complexity" evidence="3">
    <location>
        <begin position="390"/>
        <end position="405"/>
    </location>
</feature>
<dbReference type="Pfam" id="PF00534">
    <property type="entry name" value="Glycos_transf_1"/>
    <property type="match status" value="1"/>
</dbReference>
<evidence type="ECO:0000313" key="7">
    <source>
        <dbReference type="Proteomes" id="UP000058446"/>
    </source>
</evidence>
<dbReference type="OrthoDB" id="9802525at2"/>
<dbReference type="GO" id="GO:0016758">
    <property type="term" value="F:hexosyltransferase activity"/>
    <property type="evidence" value="ECO:0007669"/>
    <property type="project" value="TreeGrafter"/>
</dbReference>
<feature type="domain" description="Glycosyltransferase subfamily 4-like N-terminal" evidence="5">
    <location>
        <begin position="14"/>
        <end position="181"/>
    </location>
</feature>
<proteinExistence type="predicted"/>
<dbReference type="Gene3D" id="3.40.50.2000">
    <property type="entry name" value="Glycogen Phosphorylase B"/>
    <property type="match status" value="2"/>
</dbReference>
<dbReference type="EMBL" id="CP006841">
    <property type="protein sequence ID" value="ALA66658.1"/>
    <property type="molecule type" value="Genomic_DNA"/>
</dbReference>
<evidence type="ECO:0000256" key="1">
    <source>
        <dbReference type="ARBA" id="ARBA00022676"/>
    </source>
</evidence>
<name>A0A0K2GY82_9CORY</name>
<dbReference type="GO" id="GO:1903509">
    <property type="term" value="P:liposaccharide metabolic process"/>
    <property type="evidence" value="ECO:0007669"/>
    <property type="project" value="UniProtKB-ARBA"/>
</dbReference>